<keyword evidence="1" id="KW-0256">Endoplasmic reticulum</keyword>
<dbReference type="AlphaFoldDB" id="A0A9Q0MUJ8"/>
<keyword evidence="2" id="KW-0732">Signal</keyword>
<name>A0A9Q0MUJ8_9DIPT</name>
<evidence type="ECO:0000259" key="4">
    <source>
        <dbReference type="Pfam" id="PF07912"/>
    </source>
</evidence>
<dbReference type="Pfam" id="PF07749">
    <property type="entry name" value="ERp29"/>
    <property type="match status" value="1"/>
</dbReference>
<comment type="caution">
    <text evidence="5">The sequence shown here is derived from an EMBL/GenBank/DDBJ whole genome shotgun (WGS) entry which is preliminary data.</text>
</comment>
<evidence type="ECO:0000259" key="3">
    <source>
        <dbReference type="Pfam" id="PF07749"/>
    </source>
</evidence>
<feature type="signal peptide" evidence="2">
    <location>
        <begin position="1"/>
        <end position="25"/>
    </location>
</feature>
<dbReference type="InterPro" id="IPR036249">
    <property type="entry name" value="Thioredoxin-like_sf"/>
</dbReference>
<evidence type="ECO:0000313" key="5">
    <source>
        <dbReference type="EMBL" id="KAJ6636727.1"/>
    </source>
</evidence>
<dbReference type="OrthoDB" id="417262at2759"/>
<dbReference type="GO" id="GO:0005788">
    <property type="term" value="C:endoplasmic reticulum lumen"/>
    <property type="evidence" value="ECO:0007669"/>
    <property type="project" value="InterPro"/>
</dbReference>
<feature type="chain" id="PRO_5040428898" evidence="2">
    <location>
        <begin position="26"/>
        <end position="258"/>
    </location>
</feature>
<dbReference type="PANTHER" id="PTHR12211">
    <property type="entry name" value="ENDOPLASMIC RETICULUM PROTEIN ERP29"/>
    <property type="match status" value="1"/>
</dbReference>
<evidence type="ECO:0000313" key="6">
    <source>
        <dbReference type="Proteomes" id="UP001151699"/>
    </source>
</evidence>
<dbReference type="InterPro" id="IPR016855">
    <property type="entry name" value="ERp29"/>
</dbReference>
<dbReference type="InterPro" id="IPR036356">
    <property type="entry name" value="ERp29_C_sf"/>
</dbReference>
<dbReference type="Proteomes" id="UP001151699">
    <property type="component" value="Chromosome C"/>
</dbReference>
<keyword evidence="6" id="KW-1185">Reference proteome</keyword>
<dbReference type="Pfam" id="PF07912">
    <property type="entry name" value="ERp29_N"/>
    <property type="match status" value="1"/>
</dbReference>
<feature type="domain" description="Endoplasmic reticulum resident protein 29 C-terminal" evidence="3">
    <location>
        <begin position="152"/>
        <end position="247"/>
    </location>
</feature>
<dbReference type="Gene3D" id="1.20.1150.12">
    <property type="entry name" value="Endoplasmic reticulum resident protein 29, C-terminal domain"/>
    <property type="match status" value="1"/>
</dbReference>
<evidence type="ECO:0000256" key="2">
    <source>
        <dbReference type="SAM" id="SignalP"/>
    </source>
</evidence>
<dbReference type="SUPFAM" id="SSF47933">
    <property type="entry name" value="ERP29 C domain-like"/>
    <property type="match status" value="1"/>
</dbReference>
<dbReference type="PANTHER" id="PTHR12211:SF0">
    <property type="entry name" value="ENDOPLASMIC RETICULUM RESIDENT PROTEIN 29"/>
    <property type="match status" value="1"/>
</dbReference>
<protein>
    <submittedName>
        <fullName evidence="5">Protein windbeutel</fullName>
    </submittedName>
</protein>
<reference evidence="5" key="1">
    <citation type="submission" date="2022-07" db="EMBL/GenBank/DDBJ databases">
        <authorList>
            <person name="Trinca V."/>
            <person name="Uliana J.V.C."/>
            <person name="Torres T.T."/>
            <person name="Ward R.J."/>
            <person name="Monesi N."/>
        </authorList>
    </citation>
    <scope>NUCLEOTIDE SEQUENCE</scope>
    <source>
        <strain evidence="5">HSMRA1968</strain>
        <tissue evidence="5">Whole embryos</tissue>
    </source>
</reference>
<dbReference type="EMBL" id="WJQU01000004">
    <property type="protein sequence ID" value="KAJ6636727.1"/>
    <property type="molecule type" value="Genomic_DNA"/>
</dbReference>
<organism evidence="5 6">
    <name type="scientific">Pseudolycoriella hygida</name>
    <dbReference type="NCBI Taxonomy" id="35572"/>
    <lineage>
        <taxon>Eukaryota</taxon>
        <taxon>Metazoa</taxon>
        <taxon>Ecdysozoa</taxon>
        <taxon>Arthropoda</taxon>
        <taxon>Hexapoda</taxon>
        <taxon>Insecta</taxon>
        <taxon>Pterygota</taxon>
        <taxon>Neoptera</taxon>
        <taxon>Endopterygota</taxon>
        <taxon>Diptera</taxon>
        <taxon>Nematocera</taxon>
        <taxon>Sciaroidea</taxon>
        <taxon>Sciaridae</taxon>
        <taxon>Pseudolycoriella</taxon>
    </lineage>
</organism>
<dbReference type="GO" id="GO:0009306">
    <property type="term" value="P:protein secretion"/>
    <property type="evidence" value="ECO:0007669"/>
    <property type="project" value="InterPro"/>
</dbReference>
<feature type="domain" description="ERp29 N-terminal" evidence="4">
    <location>
        <begin position="28"/>
        <end position="150"/>
    </location>
</feature>
<proteinExistence type="predicted"/>
<gene>
    <name evidence="5" type="primary">wbl</name>
    <name evidence="5" type="ORF">Bhyg_15321</name>
</gene>
<dbReference type="InterPro" id="IPR011679">
    <property type="entry name" value="ERp29_C"/>
</dbReference>
<accession>A0A9Q0MUJ8</accession>
<sequence length="258" mass="29555">MFSSFTNAVFRVTLVVIALSSKCTASNTCKGCTDLDELTFEKLVKRFQVTIVKFDIAYPYGDQHEAYSRFAQDVYHIDDLLVATVGIKDYGELDNKNLSQRFNVPEKLPSIKMFLNGDTTKWVDYPENAEVKTEDLKQFVRTNSKVYIGLSGCIREFDDIASEFVKNYSTKMYETALAKANKLIEGYEDEKLKSTGKVYIILMKRVVEVGLHYVEEEKQRTEELLGKKISSAKRQEMLDRLNILKAFEAPDKLAKTEL</sequence>
<dbReference type="InterPro" id="IPR012883">
    <property type="entry name" value="ERp29_N"/>
</dbReference>
<dbReference type="Gene3D" id="3.40.30.10">
    <property type="entry name" value="Glutaredoxin"/>
    <property type="match status" value="1"/>
</dbReference>
<evidence type="ECO:0000256" key="1">
    <source>
        <dbReference type="ARBA" id="ARBA00022824"/>
    </source>
</evidence>
<dbReference type="SUPFAM" id="SSF52833">
    <property type="entry name" value="Thioredoxin-like"/>
    <property type="match status" value="1"/>
</dbReference>